<name>B0ZBA2_COLFT</name>
<dbReference type="InterPro" id="IPR021944">
    <property type="entry name" value="DUF3560"/>
</dbReference>
<evidence type="ECO:0000313" key="4">
    <source>
        <dbReference type="EMBL" id="ABZ01479.1"/>
    </source>
</evidence>
<accession>B0ZBA2</accession>
<dbReference type="InterPro" id="IPR013610">
    <property type="entry name" value="ArdC_N"/>
</dbReference>
<dbReference type="RefSeq" id="WP_012274928.1">
    <property type="nucleotide sequence ID" value="NC_010332.1"/>
</dbReference>
<geneLocation type="plasmid" evidence="4">
    <name>pTer331</name>
</geneLocation>
<evidence type="ECO:0000256" key="2">
    <source>
        <dbReference type="SAM" id="MobiDB-lite"/>
    </source>
</evidence>
<proteinExistence type="predicted"/>
<dbReference type="AlphaFoldDB" id="B0ZBA2"/>
<dbReference type="EMBL" id="EU315244">
    <property type="protein sequence ID" value="ABZ01479.1"/>
    <property type="molecule type" value="Genomic_DNA"/>
</dbReference>
<feature type="domain" description="N-terminal" evidence="3">
    <location>
        <begin position="70"/>
        <end position="119"/>
    </location>
</feature>
<dbReference type="GO" id="GO:0003697">
    <property type="term" value="F:single-stranded DNA binding"/>
    <property type="evidence" value="ECO:0007669"/>
    <property type="project" value="InterPro"/>
</dbReference>
<feature type="compositionally biased region" description="Low complexity" evidence="2">
    <location>
        <begin position="140"/>
        <end position="155"/>
    </location>
</feature>
<organism evidence="4">
    <name type="scientific">Collimonas fungivorans (strain Ter331)</name>
    <dbReference type="NCBI Taxonomy" id="1005048"/>
    <lineage>
        <taxon>Bacteria</taxon>
        <taxon>Pseudomonadati</taxon>
        <taxon>Pseudomonadota</taxon>
        <taxon>Betaproteobacteria</taxon>
        <taxon>Burkholderiales</taxon>
        <taxon>Oxalobacteraceae</taxon>
        <taxon>Collimonas</taxon>
    </lineage>
</organism>
<feature type="compositionally biased region" description="Polar residues" evidence="2">
    <location>
        <begin position="1"/>
        <end position="26"/>
    </location>
</feature>
<evidence type="ECO:0000256" key="1">
    <source>
        <dbReference type="SAM" id="Coils"/>
    </source>
</evidence>
<gene>
    <name evidence="4" type="primary">ardC</name>
</gene>
<feature type="region of interest" description="Disordered" evidence="2">
    <location>
        <begin position="126"/>
        <end position="155"/>
    </location>
</feature>
<evidence type="ECO:0000259" key="3">
    <source>
        <dbReference type="Pfam" id="PF08401"/>
    </source>
</evidence>
<dbReference type="Pfam" id="PF12083">
    <property type="entry name" value="DUF3560"/>
    <property type="match status" value="1"/>
</dbReference>
<reference evidence="4" key="1">
    <citation type="journal article" date="2008" name="FEMS Microbiol. Ecol.">
        <title>Comparative genomics of the pIPO2/pSB102 family of environmental plasmids: sequence, evolution, and ecology of pTer331 isolated from Collimonas fungivorans Ter331.</title>
        <authorList>
            <person name="Mela F."/>
            <person name="Fritsche K."/>
            <person name="Boersma H."/>
            <person name="van Elsas J.D."/>
            <person name="Bartels D."/>
            <person name="Meyer F."/>
            <person name="de Boer W."/>
            <person name="van Veen J.A."/>
            <person name="Leveau J.H."/>
        </authorList>
    </citation>
    <scope>NUCLEOTIDE SEQUENCE [LARGE SCALE GENOMIC DNA]</scope>
    <source>
        <strain evidence="4">Ter331</strain>
        <plasmid evidence="4">pTer331</plasmid>
    </source>
</reference>
<dbReference type="Pfam" id="PF08401">
    <property type="entry name" value="ArdcN"/>
    <property type="match status" value="1"/>
</dbReference>
<feature type="region of interest" description="Disordered" evidence="2">
    <location>
        <begin position="1"/>
        <end position="30"/>
    </location>
</feature>
<protein>
    <submittedName>
        <fullName evidence="4">ArdC</fullName>
    </submittedName>
</protein>
<sequence>MTHQSQIQKQNTPAQASSKARFNSQKPKAELQQKALENAVSGESLANYQAIFDGFAAMGIDMADVEPRVNVFTFNAWKALGRVVKKGQHGVKIVTVIPCTKKDRATGDEVPVKKVKTTTVFHVSQTEEIGGEPTDEKASADAVSEEAAAPEAAPEAIEQAEPAAADEPRELNAYEARIEAKRERYEARAGKAQDESRALYGRARGMAEVIPFGQPILVGHHSEGRDRNYRNRIHNTFGKAFAAQDKAAHYAQKAASVGTGGISSDDPDAIKKLRAELVSAEKSQDMMKAANKAIRANKTPETQTAALVALGFTEAQAAETIKPDFARRVGFPSYALSNNNANMTRIKGRIAELEKRSQRADVEKAGDGFTYREDTTENRVMFIFDGKPDEATRAILKREAFKWSPSRGAWVRQLNNAGIWAAKQVIERFNVAKVGD</sequence>
<keyword evidence="1" id="KW-0175">Coiled coil</keyword>
<feature type="coiled-coil region" evidence="1">
    <location>
        <begin position="336"/>
        <end position="363"/>
    </location>
</feature>
<keyword evidence="4" id="KW-0614">Plasmid</keyword>